<name>A0A810Q8W6_9FIRM</name>
<evidence type="ECO:0000256" key="1">
    <source>
        <dbReference type="ARBA" id="ARBA00001947"/>
    </source>
</evidence>
<evidence type="ECO:0000256" key="8">
    <source>
        <dbReference type="ARBA" id="ARBA00023315"/>
    </source>
</evidence>
<dbReference type="KEGG" id="pfaa:MM59RIKEN_03840"/>
<evidence type="ECO:0000256" key="4">
    <source>
        <dbReference type="ARBA" id="ARBA00020837"/>
    </source>
</evidence>
<comment type="similarity">
    <text evidence="2">Belongs to the PduL family.</text>
</comment>
<keyword evidence="6" id="KW-0479">Metal-binding</keyword>
<dbReference type="EC" id="2.3.1.222" evidence="3"/>
<dbReference type="InterPro" id="IPR008300">
    <property type="entry name" value="PTAC"/>
</dbReference>
<evidence type="ECO:0000256" key="6">
    <source>
        <dbReference type="ARBA" id="ARBA00022723"/>
    </source>
</evidence>
<evidence type="ECO:0000313" key="13">
    <source>
        <dbReference type="EMBL" id="BCK83065.1"/>
    </source>
</evidence>
<evidence type="ECO:0000313" key="14">
    <source>
        <dbReference type="Proteomes" id="UP000679848"/>
    </source>
</evidence>
<keyword evidence="14" id="KW-1185">Reference proteome</keyword>
<dbReference type="Pfam" id="PF06130">
    <property type="entry name" value="PTAC"/>
    <property type="match status" value="1"/>
</dbReference>
<evidence type="ECO:0000256" key="11">
    <source>
        <dbReference type="ARBA" id="ARBA00033077"/>
    </source>
</evidence>
<evidence type="ECO:0000256" key="5">
    <source>
        <dbReference type="ARBA" id="ARBA00022679"/>
    </source>
</evidence>
<organism evidence="13 14">
    <name type="scientific">Pusillibacter faecalis</name>
    <dbReference type="NCBI Taxonomy" id="2714358"/>
    <lineage>
        <taxon>Bacteria</taxon>
        <taxon>Bacillati</taxon>
        <taxon>Bacillota</taxon>
        <taxon>Clostridia</taxon>
        <taxon>Eubacteriales</taxon>
        <taxon>Oscillospiraceae</taxon>
        <taxon>Pusillibacter</taxon>
    </lineage>
</organism>
<evidence type="ECO:0000256" key="9">
    <source>
        <dbReference type="ARBA" id="ARBA00030044"/>
    </source>
</evidence>
<proteinExistence type="inferred from homology"/>
<dbReference type="AlphaFoldDB" id="A0A810Q8W6"/>
<comment type="catalytic activity">
    <reaction evidence="12">
        <text>propanoyl-CoA + phosphate = propanoyl phosphate + CoA</text>
        <dbReference type="Rhea" id="RHEA:28046"/>
        <dbReference type="ChEBI" id="CHEBI:43474"/>
        <dbReference type="ChEBI" id="CHEBI:57287"/>
        <dbReference type="ChEBI" id="CHEBI:57392"/>
        <dbReference type="ChEBI" id="CHEBI:58933"/>
        <dbReference type="EC" id="2.3.1.222"/>
    </reaction>
</comment>
<dbReference type="RefSeq" id="WP_213542581.1">
    <property type="nucleotide sequence ID" value="NZ_AP023420.1"/>
</dbReference>
<evidence type="ECO:0000256" key="3">
    <source>
        <dbReference type="ARBA" id="ARBA00012206"/>
    </source>
</evidence>
<protein>
    <recommendedName>
        <fullName evidence="4">Phosphate propanoyltransferase</fullName>
        <ecNumber evidence="3">2.3.1.222</ecNumber>
    </recommendedName>
    <alternativeName>
        <fullName evidence="10">Phosphate acyltransferase PduL</fullName>
    </alternativeName>
    <alternativeName>
        <fullName evidence="9">Phosphotransacylase PduL</fullName>
    </alternativeName>
    <alternativeName>
        <fullName evidence="11">Propanediol utilization protein PduL</fullName>
    </alternativeName>
</protein>
<keyword evidence="5" id="KW-0808">Transferase</keyword>
<dbReference type="GO" id="GO:0016747">
    <property type="term" value="F:acyltransferase activity, transferring groups other than amino-acyl groups"/>
    <property type="evidence" value="ECO:0007669"/>
    <property type="project" value="InterPro"/>
</dbReference>
<reference evidence="13" key="1">
    <citation type="submission" date="2020-09" db="EMBL/GenBank/DDBJ databases">
        <title>New species isolated from human feces.</title>
        <authorList>
            <person name="Kitahara M."/>
            <person name="Shigeno Y."/>
            <person name="Shime M."/>
            <person name="Matsumoto Y."/>
            <person name="Nakamura S."/>
            <person name="Motooka D."/>
            <person name="Fukuoka S."/>
            <person name="Nishikawa H."/>
            <person name="Benno Y."/>
        </authorList>
    </citation>
    <scope>NUCLEOTIDE SEQUENCE</scope>
    <source>
        <strain evidence="13">MM59</strain>
    </source>
</reference>
<dbReference type="GO" id="GO:0046872">
    <property type="term" value="F:metal ion binding"/>
    <property type="evidence" value="ECO:0007669"/>
    <property type="project" value="UniProtKB-KW"/>
</dbReference>
<sequence>MKNTTHVIISNRHIHLNREACDILFGKGYELTVKRPMAPPIFAANETVTLKGPKGEISGVRVLGPLRSYTQVEILRADNFVLGIEAPVRISGSKDLAPLTVIGPCGRIDFDSVAMVALRHIHFTPEQAAEYGLQKDQMVQVKVSGERQLIFGDVQVVFTDGMEEPMMHVDVEEANAASIHPMDIVEILPQE</sequence>
<evidence type="ECO:0000256" key="10">
    <source>
        <dbReference type="ARBA" id="ARBA00030939"/>
    </source>
</evidence>
<keyword evidence="7" id="KW-0862">Zinc</keyword>
<evidence type="ECO:0000256" key="7">
    <source>
        <dbReference type="ARBA" id="ARBA00022833"/>
    </source>
</evidence>
<accession>A0A810Q8W6</accession>
<evidence type="ECO:0000256" key="2">
    <source>
        <dbReference type="ARBA" id="ARBA00007342"/>
    </source>
</evidence>
<dbReference type="PANTHER" id="PTHR39453">
    <property type="entry name" value="PHOSPHATE PROPANOYLTRANSFERASE"/>
    <property type="match status" value="1"/>
</dbReference>
<dbReference type="EMBL" id="AP023420">
    <property type="protein sequence ID" value="BCK83065.1"/>
    <property type="molecule type" value="Genomic_DNA"/>
</dbReference>
<gene>
    <name evidence="13" type="ORF">MM59RIKEN_03840</name>
</gene>
<dbReference type="PANTHER" id="PTHR39453:SF1">
    <property type="entry name" value="PHOSPHATE PROPANOYLTRANSFERASE"/>
    <property type="match status" value="1"/>
</dbReference>
<keyword evidence="8" id="KW-0012">Acyltransferase</keyword>
<dbReference type="Proteomes" id="UP000679848">
    <property type="component" value="Chromosome"/>
</dbReference>
<evidence type="ECO:0000256" key="12">
    <source>
        <dbReference type="ARBA" id="ARBA00047589"/>
    </source>
</evidence>
<comment type="cofactor">
    <cofactor evidence="1">
        <name>Zn(2+)</name>
        <dbReference type="ChEBI" id="CHEBI:29105"/>
    </cofactor>
</comment>